<evidence type="ECO:0000313" key="2">
    <source>
        <dbReference type="Proteomes" id="UP001059380"/>
    </source>
</evidence>
<dbReference type="RefSeq" id="WP_260793549.1">
    <property type="nucleotide sequence ID" value="NZ_CP093313.1"/>
</dbReference>
<accession>A0A9J7BSP3</accession>
<keyword evidence="2" id="KW-1185">Reference proteome</keyword>
<gene>
    <name evidence="1" type="ORF">MOP44_26240</name>
</gene>
<dbReference type="AlphaFoldDB" id="A0A9J7BSP3"/>
<sequence length="149" mass="16502">MPFDRQLIEAKLAVARIDPAEMPGLAWDALEEGLDGPAIRRLAALDRPSGWQADQVMPAFMAEAGLKQISVQEASIRLARHRASQVLLEGLDPLAHSNEFYMLWIDSGHVRVLQDAGCLNDEIAIGQKREAELSEYARTVLEELVKSPD</sequence>
<name>A0A9J7BSP3_9BACT</name>
<protein>
    <submittedName>
        <fullName evidence="1">Uncharacterized protein</fullName>
    </submittedName>
</protein>
<evidence type="ECO:0000313" key="1">
    <source>
        <dbReference type="EMBL" id="UWZ84045.1"/>
    </source>
</evidence>
<dbReference type="Proteomes" id="UP001059380">
    <property type="component" value="Chromosome"/>
</dbReference>
<proteinExistence type="predicted"/>
<organism evidence="1 2">
    <name type="scientific">Occallatibacter riparius</name>
    <dbReference type="NCBI Taxonomy" id="1002689"/>
    <lineage>
        <taxon>Bacteria</taxon>
        <taxon>Pseudomonadati</taxon>
        <taxon>Acidobacteriota</taxon>
        <taxon>Terriglobia</taxon>
        <taxon>Terriglobales</taxon>
        <taxon>Acidobacteriaceae</taxon>
        <taxon>Occallatibacter</taxon>
    </lineage>
</organism>
<dbReference type="EMBL" id="CP093313">
    <property type="protein sequence ID" value="UWZ84045.1"/>
    <property type="molecule type" value="Genomic_DNA"/>
</dbReference>
<reference evidence="1" key="1">
    <citation type="submission" date="2021-04" db="EMBL/GenBank/DDBJ databases">
        <title>Phylogenetic analysis of Acidobacteriaceae.</title>
        <authorList>
            <person name="Qiu L."/>
            <person name="Zhang Q."/>
        </authorList>
    </citation>
    <scope>NUCLEOTIDE SEQUENCE</scope>
    <source>
        <strain evidence="1">DSM 25168</strain>
    </source>
</reference>
<dbReference type="KEGG" id="orp:MOP44_26240"/>